<evidence type="ECO:0000313" key="4">
    <source>
        <dbReference type="Proteomes" id="UP000321947"/>
    </source>
</evidence>
<proteinExistence type="predicted"/>
<keyword evidence="1" id="KW-0812">Transmembrane</keyword>
<dbReference type="Gene3D" id="2.130.10.10">
    <property type="entry name" value="YVTN repeat-like/Quinoprotein amine dehydrogenase"/>
    <property type="match status" value="1"/>
</dbReference>
<dbReference type="InterPro" id="IPR050358">
    <property type="entry name" value="RSE1/DDB1/CFT1"/>
</dbReference>
<feature type="domain" description="RSE1/DDB1/CPSF1 C-terminal" evidence="2">
    <location>
        <begin position="42"/>
        <end position="403"/>
    </location>
</feature>
<dbReference type="GO" id="GO:0003676">
    <property type="term" value="F:nucleic acid binding"/>
    <property type="evidence" value="ECO:0007669"/>
    <property type="project" value="InterPro"/>
</dbReference>
<dbReference type="Pfam" id="PF03178">
    <property type="entry name" value="CPSF_A"/>
    <property type="match status" value="1"/>
</dbReference>
<evidence type="ECO:0000259" key="2">
    <source>
        <dbReference type="Pfam" id="PF03178"/>
    </source>
</evidence>
<evidence type="ECO:0000256" key="1">
    <source>
        <dbReference type="SAM" id="Phobius"/>
    </source>
</evidence>
<reference evidence="3 4" key="1">
    <citation type="submission" date="2019-08" db="EMBL/GenBank/DDBJ databases">
        <title>Draft genome sequences of two oriental melons (Cucumis melo L. var makuwa).</title>
        <authorList>
            <person name="Kwon S.-Y."/>
        </authorList>
    </citation>
    <scope>NUCLEOTIDE SEQUENCE [LARGE SCALE GENOMIC DNA]</scope>
    <source>
        <strain evidence="4">cv. Chang Bougi</strain>
        <tissue evidence="3">Leaf</tissue>
    </source>
</reference>
<dbReference type="PANTHER" id="PTHR10644">
    <property type="entry name" value="DNA REPAIR/RNA PROCESSING CPSF FAMILY"/>
    <property type="match status" value="1"/>
</dbReference>
<name>A0A5D3C6Y0_CUCMM</name>
<dbReference type="AlphaFoldDB" id="A0A5D3C6Y0"/>
<keyword evidence="1" id="KW-0472">Membrane</keyword>
<evidence type="ECO:0000313" key="3">
    <source>
        <dbReference type="EMBL" id="TYK07641.1"/>
    </source>
</evidence>
<feature type="transmembrane region" description="Helical" evidence="1">
    <location>
        <begin position="71"/>
        <end position="94"/>
    </location>
</feature>
<organism evidence="3 4">
    <name type="scientific">Cucumis melo var. makuwa</name>
    <name type="common">Oriental melon</name>
    <dbReference type="NCBI Taxonomy" id="1194695"/>
    <lineage>
        <taxon>Eukaryota</taxon>
        <taxon>Viridiplantae</taxon>
        <taxon>Streptophyta</taxon>
        <taxon>Embryophyta</taxon>
        <taxon>Tracheophyta</taxon>
        <taxon>Spermatophyta</taxon>
        <taxon>Magnoliopsida</taxon>
        <taxon>eudicotyledons</taxon>
        <taxon>Gunneridae</taxon>
        <taxon>Pentapetalae</taxon>
        <taxon>rosids</taxon>
        <taxon>fabids</taxon>
        <taxon>Cucurbitales</taxon>
        <taxon>Cucurbitaceae</taxon>
        <taxon>Benincaseae</taxon>
        <taxon>Cucumis</taxon>
    </lineage>
</organism>
<gene>
    <name evidence="3" type="ORF">E5676_scaffold105G00430</name>
</gene>
<dbReference type="EMBL" id="SSTD01013124">
    <property type="protein sequence ID" value="TYK07641.1"/>
    <property type="molecule type" value="Genomic_DNA"/>
</dbReference>
<accession>A0A5D3C6Y0</accession>
<dbReference type="Proteomes" id="UP000321947">
    <property type="component" value="Unassembled WGS sequence"/>
</dbReference>
<keyword evidence="1" id="KW-1133">Transmembrane helix</keyword>
<dbReference type="InterPro" id="IPR015943">
    <property type="entry name" value="WD40/YVTN_repeat-like_dom_sf"/>
</dbReference>
<dbReference type="InterPro" id="IPR004871">
    <property type="entry name" value="RSE1/DDB1/CPSF1_C"/>
</dbReference>
<dbReference type="Gene3D" id="1.10.150.910">
    <property type="match status" value="1"/>
</dbReference>
<protein>
    <submittedName>
        <fullName evidence="3">Cleavage and polyadenylation specificity factor subunit 1 isoform X3</fullName>
    </submittedName>
</protein>
<sequence>MVAVQKPLNQVLSSMVDQDVGHVENHNLSADELQQTYSVEEFEIRILEPEKSGGPWQTRATIAMHSSENALTIRVVTLLVSSFAFLSFPLLIIFGDPIFQKILAHKDRNATTKENETLLAVGTAYVQGEDVAARGRVLLFSVGKDADNSQTLVSEVYSKELKGAISALASLQGHLLIASGPKIILHKWTGAELNGIAFYDVPPLYVVSLNIVKNFILLGDIHKSIYFLSWKEQGAQLSLLAKDFGSLDCYATEFLIDGSTLSLTVSDDQKNIQIFYYAPKSTESWKGQKLLSRAEFHVGAHVTKFLRLQMLSTSSDKACSTVSDKTNRFALLFGTLDGSIGCIAPLDELTFRRLQSLQKKLGDAVPHVGGLNPRSFRQFHSNGKVHRRGPDSIVDCELLCHYEMLPLEEQLEIAHQIGTTRSQILSNLNDLSLGTSFL</sequence>
<dbReference type="GO" id="GO:0005634">
    <property type="term" value="C:nucleus"/>
    <property type="evidence" value="ECO:0007669"/>
    <property type="project" value="InterPro"/>
</dbReference>
<comment type="caution">
    <text evidence="3">The sequence shown here is derived from an EMBL/GenBank/DDBJ whole genome shotgun (WGS) entry which is preliminary data.</text>
</comment>